<name>A0A4Y7ICZ3_PAPSO</name>
<evidence type="ECO:0000313" key="2">
    <source>
        <dbReference type="Proteomes" id="UP000316621"/>
    </source>
</evidence>
<sequence length="103" mass="11147">MSGLIDIWTVEFAKLREKTGKVDEPLGVAAKSSNSTHVGDTAVSSSAGMPLNVIHKFLHRFQSNYSDSTISRLIADTSPRVKLGLIGKSPVDKERMNFGACII</sequence>
<organism evidence="1 2">
    <name type="scientific">Papaver somniferum</name>
    <name type="common">Opium poppy</name>
    <dbReference type="NCBI Taxonomy" id="3469"/>
    <lineage>
        <taxon>Eukaryota</taxon>
        <taxon>Viridiplantae</taxon>
        <taxon>Streptophyta</taxon>
        <taxon>Embryophyta</taxon>
        <taxon>Tracheophyta</taxon>
        <taxon>Spermatophyta</taxon>
        <taxon>Magnoliopsida</taxon>
        <taxon>Ranunculales</taxon>
        <taxon>Papaveraceae</taxon>
        <taxon>Papaveroideae</taxon>
        <taxon>Papaver</taxon>
    </lineage>
</organism>
<gene>
    <name evidence="1" type="ORF">C5167_038248</name>
</gene>
<keyword evidence="2" id="KW-1185">Reference proteome</keyword>
<proteinExistence type="predicted"/>
<reference evidence="1 2" key="1">
    <citation type="journal article" date="2018" name="Science">
        <title>The opium poppy genome and morphinan production.</title>
        <authorList>
            <person name="Guo L."/>
            <person name="Winzer T."/>
            <person name="Yang X."/>
            <person name="Li Y."/>
            <person name="Ning Z."/>
            <person name="He Z."/>
            <person name="Teodor R."/>
            <person name="Lu Y."/>
            <person name="Bowser T.A."/>
            <person name="Graham I.A."/>
            <person name="Ye K."/>
        </authorList>
    </citation>
    <scope>NUCLEOTIDE SEQUENCE [LARGE SCALE GENOMIC DNA]</scope>
    <source>
        <strain evidence="2">cv. HN1</strain>
        <tissue evidence="1">Leaves</tissue>
    </source>
</reference>
<dbReference type="AlphaFoldDB" id="A0A4Y7ICZ3"/>
<dbReference type="Gramene" id="RZC45295">
    <property type="protein sequence ID" value="RZC45295"/>
    <property type="gene ID" value="C5167_038248"/>
</dbReference>
<protein>
    <submittedName>
        <fullName evidence="1">Uncharacterized protein</fullName>
    </submittedName>
</protein>
<dbReference type="EMBL" id="CM010715">
    <property type="protein sequence ID" value="RZC45295.1"/>
    <property type="molecule type" value="Genomic_DNA"/>
</dbReference>
<accession>A0A4Y7ICZ3</accession>
<dbReference type="Proteomes" id="UP000316621">
    <property type="component" value="Chromosome 1"/>
</dbReference>
<evidence type="ECO:0000313" key="1">
    <source>
        <dbReference type="EMBL" id="RZC45295.1"/>
    </source>
</evidence>